<name>A0ABD1YKR7_9MARC</name>
<keyword evidence="1" id="KW-1133">Transmembrane helix</keyword>
<dbReference type="AlphaFoldDB" id="A0ABD1YKR7"/>
<keyword evidence="1" id="KW-0472">Membrane</keyword>
<evidence type="ECO:0000313" key="2">
    <source>
        <dbReference type="EMBL" id="KAL2631019.1"/>
    </source>
</evidence>
<reference evidence="2 3" key="1">
    <citation type="submission" date="2024-09" db="EMBL/GenBank/DDBJ databases">
        <title>Chromosome-scale assembly of Riccia fluitans.</title>
        <authorList>
            <person name="Paukszto L."/>
            <person name="Sawicki J."/>
            <person name="Karawczyk K."/>
            <person name="Piernik-Szablinska J."/>
            <person name="Szczecinska M."/>
            <person name="Mazdziarz M."/>
        </authorList>
    </citation>
    <scope>NUCLEOTIDE SEQUENCE [LARGE SCALE GENOMIC DNA]</scope>
    <source>
        <strain evidence="2">Rf_01</strain>
        <tissue evidence="2">Aerial parts of the thallus</tissue>
    </source>
</reference>
<protein>
    <submittedName>
        <fullName evidence="2">Uncharacterized protein</fullName>
    </submittedName>
</protein>
<keyword evidence="1" id="KW-0812">Transmembrane</keyword>
<evidence type="ECO:0000256" key="1">
    <source>
        <dbReference type="SAM" id="Phobius"/>
    </source>
</evidence>
<comment type="caution">
    <text evidence="2">The sequence shown here is derived from an EMBL/GenBank/DDBJ whole genome shotgun (WGS) entry which is preliminary data.</text>
</comment>
<dbReference type="EMBL" id="JBHFFA010000004">
    <property type="protein sequence ID" value="KAL2631019.1"/>
    <property type="molecule type" value="Genomic_DNA"/>
</dbReference>
<proteinExistence type="predicted"/>
<gene>
    <name evidence="2" type="ORF">R1flu_015705</name>
</gene>
<sequence length="85" mass="9605">MDWKLHRSQQLIFLLLGFIPGVLAVMQILTPGQAAIGLVLLFFFSRRHANALQRQFEASEAQRMQDEQRQAALVKRKGKGKGKGD</sequence>
<keyword evidence="3" id="KW-1185">Reference proteome</keyword>
<dbReference type="Proteomes" id="UP001605036">
    <property type="component" value="Unassembled WGS sequence"/>
</dbReference>
<organism evidence="2 3">
    <name type="scientific">Riccia fluitans</name>
    <dbReference type="NCBI Taxonomy" id="41844"/>
    <lineage>
        <taxon>Eukaryota</taxon>
        <taxon>Viridiplantae</taxon>
        <taxon>Streptophyta</taxon>
        <taxon>Embryophyta</taxon>
        <taxon>Marchantiophyta</taxon>
        <taxon>Marchantiopsida</taxon>
        <taxon>Marchantiidae</taxon>
        <taxon>Marchantiales</taxon>
        <taxon>Ricciaceae</taxon>
        <taxon>Riccia</taxon>
    </lineage>
</organism>
<evidence type="ECO:0000313" key="3">
    <source>
        <dbReference type="Proteomes" id="UP001605036"/>
    </source>
</evidence>
<feature type="transmembrane region" description="Helical" evidence="1">
    <location>
        <begin position="12"/>
        <end position="44"/>
    </location>
</feature>
<accession>A0ABD1YKR7</accession>